<gene>
    <name evidence="1" type="ORF">METZ01_LOCUS439621</name>
</gene>
<feature type="non-terminal residue" evidence="1">
    <location>
        <position position="1"/>
    </location>
</feature>
<organism evidence="1">
    <name type="scientific">marine metagenome</name>
    <dbReference type="NCBI Taxonomy" id="408172"/>
    <lineage>
        <taxon>unclassified sequences</taxon>
        <taxon>metagenomes</taxon>
        <taxon>ecological metagenomes</taxon>
    </lineage>
</organism>
<reference evidence="1" key="1">
    <citation type="submission" date="2018-05" db="EMBL/GenBank/DDBJ databases">
        <authorList>
            <person name="Lanie J.A."/>
            <person name="Ng W.-L."/>
            <person name="Kazmierczak K.M."/>
            <person name="Andrzejewski T.M."/>
            <person name="Davidsen T.M."/>
            <person name="Wayne K.J."/>
            <person name="Tettelin H."/>
            <person name="Glass J.I."/>
            <person name="Rusch D."/>
            <person name="Podicherti R."/>
            <person name="Tsui H.-C.T."/>
            <person name="Winkler M.E."/>
        </authorList>
    </citation>
    <scope>NUCLEOTIDE SEQUENCE</scope>
</reference>
<dbReference type="AlphaFoldDB" id="A0A382YU09"/>
<protein>
    <submittedName>
        <fullName evidence="1">Uncharacterized protein</fullName>
    </submittedName>
</protein>
<dbReference type="EMBL" id="UINC01178551">
    <property type="protein sequence ID" value="SVD86767.1"/>
    <property type="molecule type" value="Genomic_DNA"/>
</dbReference>
<feature type="non-terminal residue" evidence="1">
    <location>
        <position position="67"/>
    </location>
</feature>
<sequence>CRPISTCVAWYSGTVSARLWGATSCSGTATFPAAICSLCTTTSGTPKRARTSSIARCSSSCPTSGVR</sequence>
<name>A0A382YU09_9ZZZZ</name>
<evidence type="ECO:0000313" key="1">
    <source>
        <dbReference type="EMBL" id="SVD86767.1"/>
    </source>
</evidence>
<proteinExistence type="predicted"/>
<accession>A0A382YU09</accession>